<evidence type="ECO:0000313" key="2">
    <source>
        <dbReference type="Proteomes" id="UP001362999"/>
    </source>
</evidence>
<keyword evidence="2" id="KW-1185">Reference proteome</keyword>
<dbReference type="InterPro" id="IPR029058">
    <property type="entry name" value="AB_hydrolase_fold"/>
</dbReference>
<name>A0AAV9ZWH4_9AGAR</name>
<protein>
    <submittedName>
        <fullName evidence="1">Hydrolase-4 domain-containing protein</fullName>
    </submittedName>
</protein>
<organism evidence="1 2">
    <name type="scientific">Favolaschia claudopus</name>
    <dbReference type="NCBI Taxonomy" id="2862362"/>
    <lineage>
        <taxon>Eukaryota</taxon>
        <taxon>Fungi</taxon>
        <taxon>Dikarya</taxon>
        <taxon>Basidiomycota</taxon>
        <taxon>Agaricomycotina</taxon>
        <taxon>Agaricomycetes</taxon>
        <taxon>Agaricomycetidae</taxon>
        <taxon>Agaricales</taxon>
        <taxon>Marasmiineae</taxon>
        <taxon>Mycenaceae</taxon>
        <taxon>Favolaschia</taxon>
    </lineage>
</organism>
<accession>A0AAV9ZWH4</accession>
<proteinExistence type="predicted"/>
<dbReference type="Proteomes" id="UP001362999">
    <property type="component" value="Unassembled WGS sequence"/>
</dbReference>
<dbReference type="EMBL" id="JAWWNJ010000103">
    <property type="protein sequence ID" value="KAK6993237.1"/>
    <property type="molecule type" value="Genomic_DNA"/>
</dbReference>
<comment type="caution">
    <text evidence="1">The sequence shown here is derived from an EMBL/GenBank/DDBJ whole genome shotgun (WGS) entry which is preliminary data.</text>
</comment>
<dbReference type="GO" id="GO:0016020">
    <property type="term" value="C:membrane"/>
    <property type="evidence" value="ECO:0007669"/>
    <property type="project" value="TreeGrafter"/>
</dbReference>
<reference evidence="1 2" key="1">
    <citation type="journal article" date="2024" name="J Genomics">
        <title>Draft genome sequencing and assembly of Favolaschia claudopus CIRM-BRFM 2984 isolated from oak limbs.</title>
        <authorList>
            <person name="Navarro D."/>
            <person name="Drula E."/>
            <person name="Chaduli D."/>
            <person name="Cazenave R."/>
            <person name="Ahrendt S."/>
            <person name="Wang J."/>
            <person name="Lipzen A."/>
            <person name="Daum C."/>
            <person name="Barry K."/>
            <person name="Grigoriev I.V."/>
            <person name="Favel A."/>
            <person name="Rosso M.N."/>
            <person name="Martin F."/>
        </authorList>
    </citation>
    <scope>NUCLEOTIDE SEQUENCE [LARGE SCALE GENOMIC DNA]</scope>
    <source>
        <strain evidence="1 2">CIRM-BRFM 2984</strain>
    </source>
</reference>
<dbReference type="AlphaFoldDB" id="A0AAV9ZWH4"/>
<dbReference type="PANTHER" id="PTHR12277">
    <property type="entry name" value="ALPHA/BETA HYDROLASE DOMAIN-CONTAINING PROTEIN"/>
    <property type="match status" value="1"/>
</dbReference>
<dbReference type="GO" id="GO:0008474">
    <property type="term" value="F:palmitoyl-(protein) hydrolase activity"/>
    <property type="evidence" value="ECO:0007669"/>
    <property type="project" value="TreeGrafter"/>
</dbReference>
<keyword evidence="1" id="KW-0378">Hydrolase</keyword>
<evidence type="ECO:0000313" key="1">
    <source>
        <dbReference type="EMBL" id="KAK6993237.1"/>
    </source>
</evidence>
<sequence>MSFKFLRFGQPFLVYPAAFLPRPRCQPLATLPMYERLVYRDVKILTADGVTLHCYLLRYSEQRNSVCDQISSPALTADMFQTSTAIASVIHTERCNVLLLSYRGYGTSYGIPSEKGTSLGGAVAVDLASRNPNQKLALILENTFTSLPEVVRDFPIRPSFWSFMLSGQRDTLVRKHHMERLWVAACTRNRE</sequence>
<dbReference type="SUPFAM" id="SSF53474">
    <property type="entry name" value="alpha/beta-Hydrolases"/>
    <property type="match status" value="1"/>
</dbReference>
<dbReference type="PANTHER" id="PTHR12277:SF81">
    <property type="entry name" value="PROTEIN ABHD13"/>
    <property type="match status" value="1"/>
</dbReference>
<gene>
    <name evidence="1" type="ORF">R3P38DRAFT_3329968</name>
</gene>